<dbReference type="InterPro" id="IPR035906">
    <property type="entry name" value="MetI-like_sf"/>
</dbReference>
<dbReference type="CDD" id="cd06261">
    <property type="entry name" value="TM_PBP2"/>
    <property type="match status" value="1"/>
</dbReference>
<evidence type="ECO:0000256" key="4">
    <source>
        <dbReference type="ARBA" id="ARBA00022475"/>
    </source>
</evidence>
<proteinExistence type="inferred from homology"/>
<accession>A0A060JBM3</accession>
<evidence type="ECO:0000313" key="13">
    <source>
        <dbReference type="Proteomes" id="UP000067708"/>
    </source>
</evidence>
<evidence type="ECO:0000313" key="12">
    <source>
        <dbReference type="EMBL" id="AIC47271.1"/>
    </source>
</evidence>
<dbReference type="Proteomes" id="UP000067708">
    <property type="component" value="Chromosome"/>
</dbReference>
<dbReference type="Pfam" id="PF00528">
    <property type="entry name" value="BPD_transp_1"/>
    <property type="match status" value="1"/>
</dbReference>
<dbReference type="STRING" id="529884.Rhola_00004520"/>
<dbReference type="PATRIC" id="fig|529884.3.peg.434"/>
<dbReference type="AlphaFoldDB" id="A0A060JBM3"/>
<evidence type="ECO:0000256" key="10">
    <source>
        <dbReference type="RuleBase" id="RU363054"/>
    </source>
</evidence>
<keyword evidence="6 9" id="KW-0812">Transmembrane</keyword>
<feature type="transmembrane region" description="Helical" evidence="9">
    <location>
        <begin position="123"/>
        <end position="143"/>
    </location>
</feature>
<feature type="transmembrane region" description="Helical" evidence="9">
    <location>
        <begin position="174"/>
        <end position="194"/>
    </location>
</feature>
<feature type="transmembrane region" description="Helical" evidence="9">
    <location>
        <begin position="86"/>
        <end position="111"/>
    </location>
</feature>
<feature type="transmembrane region" description="Helical" evidence="9">
    <location>
        <begin position="26"/>
        <end position="49"/>
    </location>
</feature>
<reference evidence="12 13" key="1">
    <citation type="journal article" date="2014" name="Int. J. Syst. Evol. Microbiol.">
        <title>Rhodoluna lacicola gen. nov., sp. nov., a planktonic freshwater bacterium with stream-lined genome.</title>
        <authorList>
            <person name="Hahn M."/>
            <person name="Schmidt J."/>
            <person name="Taipale S.J."/>
            <person name="Doolittle W.F."/>
            <person name="Koll U."/>
        </authorList>
    </citation>
    <scope>NUCLEOTIDE SEQUENCE [LARGE SCALE GENOMIC DNA]</scope>
    <source>
        <strain evidence="12 13">MWH-Ta8</strain>
    </source>
</reference>
<dbReference type="OrthoDB" id="9785113at2"/>
<dbReference type="PANTHER" id="PTHR30425">
    <property type="entry name" value="PHOSPHATE TRANSPORT SYSTEM PERMEASE PROTEIN PST"/>
    <property type="match status" value="1"/>
</dbReference>
<sequence length="326" mass="35028">MTTDLADVIPPKRKLSVKATSTPDRLFYGIATVAAYSTIVLVVAIMFFLSLRAWPTFEKFGFFDFVFGSGWDNTIDNPTFSIGPMLYGSFLIAAIGVTLAVPMAISIAYFIEFMAPKPLAKSTALLVDLLAAIPSVVIGLWGLSVFSPVGAHWGELLHNSLGFLPMFENDADNFLRTPFIAGFIVAVMIVPIIASITREIFSQIDQDLIKASLALGGNRESTFRKVILPTAAGGIVGGVLLALGRAVGETVAIFFVLNLVFDEVNWFRIVLPEGGAIASLILSKFAEATADEVSALLAAGVVLFGFTLLINTLASFIVVKAQPWRK</sequence>
<dbReference type="eggNOG" id="COG0573">
    <property type="taxonomic scope" value="Bacteria"/>
</dbReference>
<dbReference type="PROSITE" id="PS50928">
    <property type="entry name" value="ABC_TM1"/>
    <property type="match status" value="1"/>
</dbReference>
<evidence type="ECO:0000256" key="3">
    <source>
        <dbReference type="ARBA" id="ARBA00022448"/>
    </source>
</evidence>
<dbReference type="PANTHER" id="PTHR30425:SF1">
    <property type="entry name" value="PHOSPHATE TRANSPORT SYSTEM PERMEASE PROTEIN PSTC"/>
    <property type="match status" value="1"/>
</dbReference>
<gene>
    <name evidence="12" type="ORF">Rhola_00004520</name>
</gene>
<keyword evidence="7 9" id="KW-1133">Transmembrane helix</keyword>
<dbReference type="KEGG" id="rla:Rhola_00004520"/>
<dbReference type="SUPFAM" id="SSF161098">
    <property type="entry name" value="MetI-like"/>
    <property type="match status" value="1"/>
</dbReference>
<dbReference type="InterPro" id="IPR051124">
    <property type="entry name" value="Phosphate_Transport_Permease"/>
</dbReference>
<evidence type="ECO:0000256" key="1">
    <source>
        <dbReference type="ARBA" id="ARBA00004651"/>
    </source>
</evidence>
<dbReference type="RefSeq" id="WP_038502072.1">
    <property type="nucleotide sequence ID" value="NZ_CP007490.1"/>
</dbReference>
<feature type="domain" description="ABC transmembrane type-1" evidence="11">
    <location>
        <begin position="86"/>
        <end position="314"/>
    </location>
</feature>
<keyword evidence="13" id="KW-1185">Reference proteome</keyword>
<evidence type="ECO:0000256" key="6">
    <source>
        <dbReference type="ARBA" id="ARBA00022692"/>
    </source>
</evidence>
<dbReference type="InterPro" id="IPR011864">
    <property type="entry name" value="Phosphate_PstC"/>
</dbReference>
<dbReference type="NCBIfam" id="TIGR02138">
    <property type="entry name" value="phosphate_pstC"/>
    <property type="match status" value="1"/>
</dbReference>
<evidence type="ECO:0000256" key="7">
    <source>
        <dbReference type="ARBA" id="ARBA00022989"/>
    </source>
</evidence>
<evidence type="ECO:0000256" key="2">
    <source>
        <dbReference type="ARBA" id="ARBA00007069"/>
    </source>
</evidence>
<keyword evidence="5 10" id="KW-0592">Phosphate transport</keyword>
<dbReference type="InterPro" id="IPR000515">
    <property type="entry name" value="MetI-like"/>
</dbReference>
<keyword evidence="4 10" id="KW-1003">Cell membrane</keyword>
<comment type="similarity">
    <text evidence="2 10">Belongs to the binding-protein-dependent transport system permease family. CysTW subfamily.</text>
</comment>
<dbReference type="HOGENOM" id="CLU_033621_1_3_11"/>
<dbReference type="GO" id="GO:0005886">
    <property type="term" value="C:plasma membrane"/>
    <property type="evidence" value="ECO:0007669"/>
    <property type="project" value="UniProtKB-SubCell"/>
</dbReference>
<dbReference type="EMBL" id="CP007490">
    <property type="protein sequence ID" value="AIC47271.1"/>
    <property type="molecule type" value="Genomic_DNA"/>
</dbReference>
<dbReference type="GO" id="GO:0005315">
    <property type="term" value="F:phosphate transmembrane transporter activity"/>
    <property type="evidence" value="ECO:0007669"/>
    <property type="project" value="InterPro"/>
</dbReference>
<feature type="transmembrane region" description="Helical" evidence="9">
    <location>
        <begin position="295"/>
        <end position="319"/>
    </location>
</feature>
<evidence type="ECO:0000256" key="5">
    <source>
        <dbReference type="ARBA" id="ARBA00022592"/>
    </source>
</evidence>
<name>A0A060JBM3_9MICO</name>
<keyword evidence="3 9" id="KW-0813">Transport</keyword>
<organism evidence="12 13">
    <name type="scientific">Rhodoluna lacicola</name>
    <dbReference type="NCBI Taxonomy" id="529884"/>
    <lineage>
        <taxon>Bacteria</taxon>
        <taxon>Bacillati</taxon>
        <taxon>Actinomycetota</taxon>
        <taxon>Actinomycetes</taxon>
        <taxon>Micrococcales</taxon>
        <taxon>Microbacteriaceae</taxon>
        <taxon>Luna cluster</taxon>
        <taxon>Luna-1 subcluster</taxon>
        <taxon>Rhodoluna</taxon>
    </lineage>
</organism>
<evidence type="ECO:0000259" key="11">
    <source>
        <dbReference type="PROSITE" id="PS50928"/>
    </source>
</evidence>
<comment type="subcellular location">
    <subcellularLocation>
        <location evidence="1 9">Cell membrane</location>
        <topology evidence="1 9">Multi-pass membrane protein</topology>
    </subcellularLocation>
</comment>
<dbReference type="GO" id="GO:0006817">
    <property type="term" value="P:phosphate ion transport"/>
    <property type="evidence" value="ECO:0007669"/>
    <property type="project" value="UniProtKB-KW"/>
</dbReference>
<comment type="function">
    <text evidence="10">Part of the binding-protein-dependent transport system for phosphate; probably responsible for the translocation of the substrate across the membrane.</text>
</comment>
<evidence type="ECO:0000256" key="9">
    <source>
        <dbReference type="RuleBase" id="RU363032"/>
    </source>
</evidence>
<evidence type="ECO:0000256" key="8">
    <source>
        <dbReference type="ARBA" id="ARBA00023136"/>
    </source>
</evidence>
<feature type="transmembrane region" description="Helical" evidence="9">
    <location>
        <begin position="226"/>
        <end position="246"/>
    </location>
</feature>
<protein>
    <recommendedName>
        <fullName evidence="10">Phosphate transport system permease protein</fullName>
    </recommendedName>
</protein>
<keyword evidence="8 9" id="KW-0472">Membrane</keyword>
<dbReference type="Gene3D" id="1.10.3720.10">
    <property type="entry name" value="MetI-like"/>
    <property type="match status" value="1"/>
</dbReference>